<dbReference type="Proteomes" id="UP001398420">
    <property type="component" value="Unassembled WGS sequence"/>
</dbReference>
<dbReference type="InterPro" id="IPR010461">
    <property type="entry name" value="ComK"/>
</dbReference>
<keyword evidence="2" id="KW-1185">Reference proteome</keyword>
<protein>
    <submittedName>
        <fullName evidence="1">Competence protein ComK</fullName>
    </submittedName>
</protein>
<sequence length="189" mass="22011">MKKDRLPVILLEDFRFNDAIQVLAPVISKNNQQRFTYVLEKQREYLIQSSIKRVIRKCCFLFGTSLDEALRFSRMITKATNKLPIALGTSDQPYILIPTLSPDRPYTMWLAYNAILNCDVNSKVDCVVHLDNQIRPFFKTNVSTATLQTQITRAMFLKRNYRLLKDLIPEPISENHVVFIDSNNLKRLD</sequence>
<proteinExistence type="predicted"/>
<gene>
    <name evidence="1" type="ORF">AAF454_00020</name>
</gene>
<accession>A0ABU9LIP0</accession>
<evidence type="ECO:0000313" key="2">
    <source>
        <dbReference type="Proteomes" id="UP001398420"/>
    </source>
</evidence>
<comment type="caution">
    <text evidence="1">The sequence shown here is derived from an EMBL/GenBank/DDBJ whole genome shotgun (WGS) entry which is preliminary data.</text>
</comment>
<evidence type="ECO:0000313" key="1">
    <source>
        <dbReference type="EMBL" id="MEL5986799.1"/>
    </source>
</evidence>
<name>A0ABU9LIP0_9BACL</name>
<dbReference type="EMBL" id="JBCEWA010000001">
    <property type="protein sequence ID" value="MEL5986799.1"/>
    <property type="molecule type" value="Genomic_DNA"/>
</dbReference>
<organism evidence="1 2">
    <name type="scientific">Kurthia gibsonii</name>
    <dbReference type="NCBI Taxonomy" id="33946"/>
    <lineage>
        <taxon>Bacteria</taxon>
        <taxon>Bacillati</taxon>
        <taxon>Bacillota</taxon>
        <taxon>Bacilli</taxon>
        <taxon>Bacillales</taxon>
        <taxon>Caryophanaceae</taxon>
        <taxon>Kurthia</taxon>
    </lineage>
</organism>
<dbReference type="RefSeq" id="WP_087682324.1">
    <property type="nucleotide sequence ID" value="NZ_JBBCRB010000001.1"/>
</dbReference>
<reference evidence="1 2" key="1">
    <citation type="submission" date="2024-04" db="EMBL/GenBank/DDBJ databases">
        <authorList>
            <person name="Wu Y.S."/>
            <person name="Zhang L."/>
        </authorList>
    </citation>
    <scope>NUCLEOTIDE SEQUENCE [LARGE SCALE GENOMIC DNA]</scope>
    <source>
        <strain evidence="1 2">KG-01</strain>
    </source>
</reference>
<dbReference type="Pfam" id="PF06338">
    <property type="entry name" value="ComK"/>
    <property type="match status" value="1"/>
</dbReference>